<evidence type="ECO:0000256" key="2">
    <source>
        <dbReference type="ARBA" id="ARBA00022448"/>
    </source>
</evidence>
<feature type="transmembrane region" description="Helical" evidence="8">
    <location>
        <begin position="191"/>
        <end position="212"/>
    </location>
</feature>
<evidence type="ECO:0000256" key="3">
    <source>
        <dbReference type="ARBA" id="ARBA00022692"/>
    </source>
</evidence>
<dbReference type="GO" id="GO:0008076">
    <property type="term" value="C:voltage-gated potassium channel complex"/>
    <property type="evidence" value="ECO:0007669"/>
    <property type="project" value="InterPro"/>
</dbReference>
<keyword evidence="3 8" id="KW-0812">Transmembrane</keyword>
<comment type="caution">
    <text evidence="11">The sequence shown here is derived from an EMBL/GenBank/DDBJ whole genome shotgun (WGS) entry which is preliminary data.</text>
</comment>
<name>A0A9W9ZHV9_9CNID</name>
<proteinExistence type="predicted"/>
<organism evidence="11 12">
    <name type="scientific">Desmophyllum pertusum</name>
    <dbReference type="NCBI Taxonomy" id="174260"/>
    <lineage>
        <taxon>Eukaryota</taxon>
        <taxon>Metazoa</taxon>
        <taxon>Cnidaria</taxon>
        <taxon>Anthozoa</taxon>
        <taxon>Hexacorallia</taxon>
        <taxon>Scleractinia</taxon>
        <taxon>Caryophylliina</taxon>
        <taxon>Caryophylliidae</taxon>
        <taxon>Desmophyllum</taxon>
    </lineage>
</organism>
<keyword evidence="4 8" id="KW-1133">Transmembrane helix</keyword>
<evidence type="ECO:0000256" key="5">
    <source>
        <dbReference type="ARBA" id="ARBA00023065"/>
    </source>
</evidence>
<keyword evidence="12" id="KW-1185">Reference proteome</keyword>
<evidence type="ECO:0000313" key="12">
    <source>
        <dbReference type="Proteomes" id="UP001163046"/>
    </source>
</evidence>
<dbReference type="Pfam" id="PF07885">
    <property type="entry name" value="Ion_trans_2"/>
    <property type="match status" value="1"/>
</dbReference>
<dbReference type="GO" id="GO:0005251">
    <property type="term" value="F:delayed rectifier potassium channel activity"/>
    <property type="evidence" value="ECO:0007669"/>
    <property type="project" value="TreeGrafter"/>
</dbReference>
<feature type="transmembrane region" description="Helical" evidence="8">
    <location>
        <begin position="257"/>
        <end position="277"/>
    </location>
</feature>
<dbReference type="PRINTS" id="PR00169">
    <property type="entry name" value="KCHANNEL"/>
</dbReference>
<keyword evidence="9" id="KW-0732">Signal</keyword>
<keyword evidence="7" id="KW-0407">Ion channel</keyword>
<feature type="chain" id="PRO_5040971257" description="Potassium channel domain-containing protein" evidence="9">
    <location>
        <begin position="19"/>
        <end position="486"/>
    </location>
</feature>
<dbReference type="PANTHER" id="PTHR11537">
    <property type="entry name" value="VOLTAGE-GATED POTASSIUM CHANNEL"/>
    <property type="match status" value="1"/>
</dbReference>
<dbReference type="Proteomes" id="UP001163046">
    <property type="component" value="Unassembled WGS sequence"/>
</dbReference>
<comment type="subcellular location">
    <subcellularLocation>
        <location evidence="1">Membrane</location>
        <topology evidence="1">Multi-pass membrane protein</topology>
    </subcellularLocation>
</comment>
<dbReference type="InterPro" id="IPR028325">
    <property type="entry name" value="VG_K_chnl"/>
</dbReference>
<dbReference type="PANTHER" id="PTHR11537:SF252">
    <property type="entry name" value="POTASSIUM VOLTAGE-GATED CHANNEL PROTEIN SHAW"/>
    <property type="match status" value="1"/>
</dbReference>
<keyword evidence="5" id="KW-0406">Ion transport</keyword>
<dbReference type="InterPro" id="IPR013099">
    <property type="entry name" value="K_chnl_dom"/>
</dbReference>
<evidence type="ECO:0000256" key="4">
    <source>
        <dbReference type="ARBA" id="ARBA00022989"/>
    </source>
</evidence>
<dbReference type="EMBL" id="MU826354">
    <property type="protein sequence ID" value="KAJ7380289.1"/>
    <property type="molecule type" value="Genomic_DNA"/>
</dbReference>
<evidence type="ECO:0000313" key="11">
    <source>
        <dbReference type="EMBL" id="KAJ7380289.1"/>
    </source>
</evidence>
<keyword evidence="6 8" id="KW-0472">Membrane</keyword>
<feature type="transmembrane region" description="Helical" evidence="8">
    <location>
        <begin position="443"/>
        <end position="464"/>
    </location>
</feature>
<evidence type="ECO:0000256" key="8">
    <source>
        <dbReference type="SAM" id="Phobius"/>
    </source>
</evidence>
<protein>
    <recommendedName>
        <fullName evidence="10">Potassium channel domain-containing protein</fullName>
    </recommendedName>
</protein>
<dbReference type="SUPFAM" id="SSF81324">
    <property type="entry name" value="Voltage-gated potassium channels"/>
    <property type="match status" value="1"/>
</dbReference>
<keyword evidence="2" id="KW-0813">Transport</keyword>
<sequence length="486" mass="55813">MIVLEALFILPYFLRVAAKDLHNVSFYPQINNTELYNTTNASIIQEVRNASSEKSNGPVTDLNYSSVAPPLNNSGLHKNTANSDSNKLDFTEFLHLDEEDENFPFFSKDFVARLTAWNKTLNNATRHCVKVKFSGLTVIGDNLQINFPVFHAKNFDYDGNFLTFETLHPVLVREKSVHDLVSVAYLAILELWPLLLLCFSGAALSGMLVWLLDHRANSEQFPRRFWRGIFDGMWWAIVTMTTVGYGDKAPKSLFARLFATLWMITGIILLSMFTAQVSSRMTTQELKSDDHLFGKKIGVPPGLFDSDYDDYEMAYSIIEKIRYPIKSATNLTAKGLDSVVVFHCKDKEPINDWEVLQFLPLCEIGASLRFYHEQIEIDDEQNFVNCMKKQIRVAAGNDRKRVPRNETANKAKESHSCKPLLYEQHDRFEFQFKWVYFKNLSQYLIPFGAVLGTIILAFIVGTIWDNCCRKTERKQTAARIKVWRMV</sequence>
<feature type="transmembrane region" description="Helical" evidence="8">
    <location>
        <begin position="224"/>
        <end position="245"/>
    </location>
</feature>
<dbReference type="GO" id="GO:0001508">
    <property type="term" value="P:action potential"/>
    <property type="evidence" value="ECO:0007669"/>
    <property type="project" value="TreeGrafter"/>
</dbReference>
<feature type="domain" description="Potassium channel" evidence="10">
    <location>
        <begin position="225"/>
        <end position="282"/>
    </location>
</feature>
<accession>A0A9W9ZHV9</accession>
<dbReference type="OrthoDB" id="415460at2759"/>
<gene>
    <name evidence="11" type="ORF">OS493_011005</name>
</gene>
<dbReference type="AlphaFoldDB" id="A0A9W9ZHV9"/>
<dbReference type="GO" id="GO:0015276">
    <property type="term" value="F:ligand-gated monoatomic ion channel activity"/>
    <property type="evidence" value="ECO:0007669"/>
    <property type="project" value="InterPro"/>
</dbReference>
<evidence type="ECO:0000256" key="7">
    <source>
        <dbReference type="ARBA" id="ARBA00023303"/>
    </source>
</evidence>
<evidence type="ECO:0000256" key="1">
    <source>
        <dbReference type="ARBA" id="ARBA00004141"/>
    </source>
</evidence>
<evidence type="ECO:0000259" key="10">
    <source>
        <dbReference type="Pfam" id="PF07885"/>
    </source>
</evidence>
<feature type="signal peptide" evidence="9">
    <location>
        <begin position="1"/>
        <end position="18"/>
    </location>
</feature>
<dbReference type="Gene3D" id="1.10.287.70">
    <property type="match status" value="1"/>
</dbReference>
<evidence type="ECO:0000256" key="6">
    <source>
        <dbReference type="ARBA" id="ARBA00023136"/>
    </source>
</evidence>
<reference evidence="11" key="1">
    <citation type="submission" date="2023-01" db="EMBL/GenBank/DDBJ databases">
        <title>Genome assembly of the deep-sea coral Lophelia pertusa.</title>
        <authorList>
            <person name="Herrera S."/>
            <person name="Cordes E."/>
        </authorList>
    </citation>
    <scope>NUCLEOTIDE SEQUENCE</scope>
    <source>
        <strain evidence="11">USNM1676648</strain>
        <tissue evidence="11">Polyp</tissue>
    </source>
</reference>
<evidence type="ECO:0000256" key="9">
    <source>
        <dbReference type="SAM" id="SignalP"/>
    </source>
</evidence>